<protein>
    <submittedName>
        <fullName evidence="1">Glycoside hydrolase 15 protein</fullName>
        <ecNumber evidence="1">3.2.1.3</ecNumber>
    </submittedName>
</protein>
<accession>A0ACB8V1M2</accession>
<keyword evidence="1" id="KW-0326">Glycosidase</keyword>
<keyword evidence="1" id="KW-0378">Hydrolase</keyword>
<dbReference type="EMBL" id="JALBCA010000021">
    <property type="protein sequence ID" value="KAI2389880.1"/>
    <property type="molecule type" value="Genomic_DNA"/>
</dbReference>
<reference evidence="1" key="1">
    <citation type="journal article" date="2022" name="bioRxiv">
        <title>Population genetic analysis of Ophidiomyces ophidiicola, the causative agent of snake fungal disease, indicates recent introductions to the USA.</title>
        <authorList>
            <person name="Ladner J.T."/>
            <person name="Palmer J.M."/>
            <person name="Ettinger C.L."/>
            <person name="Stajich J.E."/>
            <person name="Farrell T.M."/>
            <person name="Glorioso B.M."/>
            <person name="Lawson B."/>
            <person name="Price S.J."/>
            <person name="Stengle A.G."/>
            <person name="Grear D.A."/>
            <person name="Lorch J.M."/>
        </authorList>
    </citation>
    <scope>NUCLEOTIDE SEQUENCE</scope>
    <source>
        <strain evidence="1">NWHC 24266-5</strain>
    </source>
</reference>
<dbReference type="EC" id="3.2.1.3" evidence="1"/>
<name>A0ACB8V1M2_9EURO</name>
<gene>
    <name evidence="1" type="primary">gla1</name>
    <name evidence="1" type="ORF">LOY88_001899</name>
</gene>
<evidence type="ECO:0000313" key="1">
    <source>
        <dbReference type="EMBL" id="KAI2389880.1"/>
    </source>
</evidence>
<sequence>MYSSLRLLCTIPLLWSATLGAEARAASRQEETLDQWLTAQSIVSRQGILDNIGPNGAKVSGAHAGIVVASPSKSNPNYFFTWTRDAALVYKQLVDAFIAGDHDLQGTIHDYIAAQAQLQTVSNPSGTLSTGGLAEPKYHVDKTAFTGNWGRPQADGPPLRATAMISYAKWLVDNGHTSTAKSIVWPVIQNDLSYTSQFWNTTGFDLWEEVRGSSFFTAIAQYRALVEGVNLARRLGLTCPNCESQAPQVLCYLQSFWTGSFILANFGGGRSGLDANSILGVIHNFEPEAGCDDNTFQPCSPRALANHKLVTDSFRSIYRINSGIPGNKAVAVGRYSEDVYYGGQPWYLTTFAAAEQLYDAIHQWKRLNEIKITDVSLAFFKAIYPSAEAKTYPSSGPDFPKILASVKEYADGYMGVAKKYTPCSGKLDEQFSKVDGKPLSATDLTWSYAALLTAKERRDSIMPGSWNKQPIHEPAKTCSAASATGPYQTATVTGWPAGLTPTPTQPAPCTIPARVRVTFQSVTGTEWGQNLFLVGSTSELGSWSPESALALKSDKYTSACNMWYTEIELPVGARFEYKYIRKTSDGKVIWEGGPNRHYTIQKKCGVSDFILKSAWR</sequence>
<proteinExistence type="predicted"/>
<organism evidence="1">
    <name type="scientific">Ophidiomyces ophidiicola</name>
    <dbReference type="NCBI Taxonomy" id="1387563"/>
    <lineage>
        <taxon>Eukaryota</taxon>
        <taxon>Fungi</taxon>
        <taxon>Dikarya</taxon>
        <taxon>Ascomycota</taxon>
        <taxon>Pezizomycotina</taxon>
        <taxon>Eurotiomycetes</taxon>
        <taxon>Eurotiomycetidae</taxon>
        <taxon>Onygenales</taxon>
        <taxon>Onygenaceae</taxon>
        <taxon>Ophidiomyces</taxon>
    </lineage>
</organism>
<comment type="caution">
    <text evidence="1">The sequence shown here is derived from an EMBL/GenBank/DDBJ whole genome shotgun (WGS) entry which is preliminary data.</text>
</comment>